<reference evidence="1" key="1">
    <citation type="journal article" date="2020" name="Fungal Divers.">
        <title>Resolving the Mortierellaceae phylogeny through synthesis of multi-gene phylogenetics and phylogenomics.</title>
        <authorList>
            <person name="Vandepol N."/>
            <person name="Liber J."/>
            <person name="Desiro A."/>
            <person name="Na H."/>
            <person name="Kennedy M."/>
            <person name="Barry K."/>
            <person name="Grigoriev I.V."/>
            <person name="Miller A.N."/>
            <person name="O'Donnell K."/>
            <person name="Stajich J.E."/>
            <person name="Bonito G."/>
        </authorList>
    </citation>
    <scope>NUCLEOTIDE SEQUENCE</scope>
    <source>
        <strain evidence="1">BC1065</strain>
    </source>
</reference>
<dbReference type="AlphaFoldDB" id="A0A9P6U5K2"/>
<dbReference type="SUPFAM" id="SSF52833">
    <property type="entry name" value="Thioredoxin-like"/>
    <property type="match status" value="1"/>
</dbReference>
<accession>A0A9P6U5K2</accession>
<proteinExistence type="predicted"/>
<dbReference type="InterPro" id="IPR036249">
    <property type="entry name" value="Thioredoxin-like_sf"/>
</dbReference>
<dbReference type="EMBL" id="JAAAJB010000255">
    <property type="protein sequence ID" value="KAG0260242.1"/>
    <property type="molecule type" value="Genomic_DNA"/>
</dbReference>
<sequence>MASELRSIDELDKTLANAHKVLVCYSTPWAASENSLVEKHLESFRPQFPDIAFFTVNVDAVGGVADREGVLATPTVQGYFRGAPFGEGIGIDAAKIEDLLRELHFQPELES</sequence>
<evidence type="ECO:0000313" key="1">
    <source>
        <dbReference type="EMBL" id="KAG0260242.1"/>
    </source>
</evidence>
<name>A0A9P6U5K2_9FUNG</name>
<evidence type="ECO:0000313" key="2">
    <source>
        <dbReference type="Proteomes" id="UP000807716"/>
    </source>
</evidence>
<organism evidence="1 2">
    <name type="scientific">Actinomortierella ambigua</name>
    <dbReference type="NCBI Taxonomy" id="1343610"/>
    <lineage>
        <taxon>Eukaryota</taxon>
        <taxon>Fungi</taxon>
        <taxon>Fungi incertae sedis</taxon>
        <taxon>Mucoromycota</taxon>
        <taxon>Mortierellomycotina</taxon>
        <taxon>Mortierellomycetes</taxon>
        <taxon>Mortierellales</taxon>
        <taxon>Mortierellaceae</taxon>
        <taxon>Actinomortierella</taxon>
    </lineage>
</organism>
<comment type="caution">
    <text evidence="1">The sequence shown here is derived from an EMBL/GenBank/DDBJ whole genome shotgun (WGS) entry which is preliminary data.</text>
</comment>
<dbReference type="CDD" id="cd02947">
    <property type="entry name" value="TRX_family"/>
    <property type="match status" value="1"/>
</dbReference>
<gene>
    <name evidence="1" type="ORF">DFQ27_003641</name>
</gene>
<dbReference type="Gene3D" id="3.40.30.10">
    <property type="entry name" value="Glutaredoxin"/>
    <property type="match status" value="1"/>
</dbReference>
<protein>
    <recommendedName>
        <fullName evidence="3">Thioredoxin</fullName>
    </recommendedName>
</protein>
<evidence type="ECO:0008006" key="3">
    <source>
        <dbReference type="Google" id="ProtNLM"/>
    </source>
</evidence>
<dbReference type="OrthoDB" id="10263751at2759"/>
<keyword evidence="2" id="KW-1185">Reference proteome</keyword>
<dbReference type="Proteomes" id="UP000807716">
    <property type="component" value="Unassembled WGS sequence"/>
</dbReference>